<dbReference type="OrthoDB" id="2195145at2"/>
<protein>
    <submittedName>
        <fullName evidence="1">Uncharacterized protein</fullName>
    </submittedName>
</protein>
<proteinExistence type="predicted"/>
<accession>A0A558AZN4</accession>
<evidence type="ECO:0000313" key="2">
    <source>
        <dbReference type="Proteomes" id="UP000315103"/>
    </source>
</evidence>
<gene>
    <name evidence="1" type="ORF">FO441_05375</name>
</gene>
<dbReference type="Proteomes" id="UP000315103">
    <property type="component" value="Unassembled WGS sequence"/>
</dbReference>
<dbReference type="RefSeq" id="WP_145286866.1">
    <property type="nucleotide sequence ID" value="NZ_VMSJ01000001.1"/>
</dbReference>
<sequence>MTEYIYLASDKPLALGSVGDRGIHIENLSWYPTENAAESFYFEGLENENNIYETDSYAYKLPERGTKKVSGMERKAVSLLYDYIKAHFAENDAYFLTIKFVLNGYENGFIKEKRSIKLEELRKVDLYYSEAALLEVVK</sequence>
<dbReference type="EMBL" id="VMSJ01000001">
    <property type="protein sequence ID" value="TVT29713.1"/>
    <property type="molecule type" value="Genomic_DNA"/>
</dbReference>
<keyword evidence="2" id="KW-1185">Reference proteome</keyword>
<reference evidence="1 2" key="1">
    <citation type="submission" date="2019-07" db="EMBL/GenBank/DDBJ databases">
        <title>Salinicoccus cyprini sp. nov., isolated from gastro-intestinal tract of mirror carp, Cyprinus carpio var. specularis, collected from Gobind Sagar Reservoir, Himachal Pradesh, India.</title>
        <authorList>
            <person name="Talwar C."/>
            <person name="Singh A.K."/>
            <person name="Lal R."/>
            <person name="Negi R.K."/>
        </authorList>
    </citation>
    <scope>NUCLEOTIDE SEQUENCE [LARGE SCALE GENOMIC DNA]</scope>
    <source>
        <strain evidence="1 2">CT19</strain>
    </source>
</reference>
<evidence type="ECO:0000313" key="1">
    <source>
        <dbReference type="EMBL" id="TVT29713.1"/>
    </source>
</evidence>
<name>A0A558AZN4_9STAP</name>
<comment type="caution">
    <text evidence="1">The sequence shown here is derived from an EMBL/GenBank/DDBJ whole genome shotgun (WGS) entry which is preliminary data.</text>
</comment>
<dbReference type="AlphaFoldDB" id="A0A558AZN4"/>
<organism evidence="1 2">
    <name type="scientific">Salinicoccus cyprini</name>
    <dbReference type="NCBI Taxonomy" id="2493691"/>
    <lineage>
        <taxon>Bacteria</taxon>
        <taxon>Bacillati</taxon>
        <taxon>Bacillota</taxon>
        <taxon>Bacilli</taxon>
        <taxon>Bacillales</taxon>
        <taxon>Staphylococcaceae</taxon>
        <taxon>Salinicoccus</taxon>
    </lineage>
</organism>